<dbReference type="GO" id="GO:0006310">
    <property type="term" value="P:DNA recombination"/>
    <property type="evidence" value="ECO:0007669"/>
    <property type="project" value="UniProtKB-KW"/>
</dbReference>
<reference evidence="7" key="1">
    <citation type="submission" date="2018-06" db="EMBL/GenBank/DDBJ databases">
        <authorList>
            <person name="Feng T."/>
            <person name="Jeon C.O."/>
        </authorList>
    </citation>
    <scope>NUCLEOTIDE SEQUENCE [LARGE SCALE GENOMIC DNA]</scope>
    <source>
        <strain evidence="7">S23</strain>
    </source>
</reference>
<dbReference type="InterPro" id="IPR022169">
    <property type="entry name" value="DUF3701"/>
</dbReference>
<keyword evidence="1" id="KW-0229">DNA integration</keyword>
<dbReference type="Gene3D" id="1.10.150.130">
    <property type="match status" value="1"/>
</dbReference>
<evidence type="ECO:0000313" key="7">
    <source>
        <dbReference type="Proteomes" id="UP000255165"/>
    </source>
</evidence>
<dbReference type="PROSITE" id="PS51900">
    <property type="entry name" value="CB"/>
    <property type="match status" value="1"/>
</dbReference>
<dbReference type="AlphaFoldDB" id="A0A370NIT4"/>
<organism evidence="6 7">
    <name type="scientific">Cupriavidus lacunae</name>
    <dbReference type="NCBI Taxonomy" id="2666307"/>
    <lineage>
        <taxon>Bacteria</taxon>
        <taxon>Pseudomonadati</taxon>
        <taxon>Pseudomonadota</taxon>
        <taxon>Betaproteobacteria</taxon>
        <taxon>Burkholderiales</taxon>
        <taxon>Burkholderiaceae</taxon>
        <taxon>Cupriavidus</taxon>
    </lineage>
</organism>
<keyword evidence="2 4" id="KW-0238">DNA-binding</keyword>
<accession>A0A370NIT4</accession>
<dbReference type="InterPro" id="IPR011010">
    <property type="entry name" value="DNA_brk_join_enz"/>
</dbReference>
<dbReference type="InterPro" id="IPR013762">
    <property type="entry name" value="Integrase-like_cat_sf"/>
</dbReference>
<evidence type="ECO:0000259" key="5">
    <source>
        <dbReference type="PROSITE" id="PS51900"/>
    </source>
</evidence>
<evidence type="ECO:0000256" key="3">
    <source>
        <dbReference type="ARBA" id="ARBA00023172"/>
    </source>
</evidence>
<keyword evidence="7" id="KW-1185">Reference proteome</keyword>
<dbReference type="SUPFAM" id="SSF56349">
    <property type="entry name" value="DNA breaking-rejoining enzymes"/>
    <property type="match status" value="1"/>
</dbReference>
<evidence type="ECO:0000256" key="4">
    <source>
        <dbReference type="PROSITE-ProRule" id="PRU01248"/>
    </source>
</evidence>
<dbReference type="Gene3D" id="1.10.443.10">
    <property type="entry name" value="Intergrase catalytic core"/>
    <property type="match status" value="1"/>
</dbReference>
<name>A0A370NIT4_9BURK</name>
<protein>
    <submittedName>
        <fullName evidence="6">Recombinase XerD</fullName>
    </submittedName>
</protein>
<keyword evidence="3" id="KW-0233">DNA recombination</keyword>
<dbReference type="GO" id="GO:0015074">
    <property type="term" value="P:DNA integration"/>
    <property type="evidence" value="ECO:0007669"/>
    <property type="project" value="UniProtKB-KW"/>
</dbReference>
<comment type="caution">
    <text evidence="6">The sequence shown here is derived from an EMBL/GenBank/DDBJ whole genome shotgun (WGS) entry which is preliminary data.</text>
</comment>
<dbReference type="EMBL" id="QKWJ01000094">
    <property type="protein sequence ID" value="RDK05499.1"/>
    <property type="molecule type" value="Genomic_DNA"/>
</dbReference>
<dbReference type="Proteomes" id="UP000255165">
    <property type="component" value="Unassembled WGS sequence"/>
</dbReference>
<sequence length="517" mass="56568">MAQDLDTHTVTKLTRTEFAVVRAYAQGMRPVDIANRYLLDPDEDEHLSETQAIQRILGLRDRLVQFALQHGQPEIASMFEALRARSDVGMSRRVDAVSALEQLGQSYPQPQHEVSLWFKPSLARRLMAANIRRIQDLTSLANRRGSSWWRTVPRIGAQSAEVVTHWLVRQRSAMGAAAVKAYVLPPAAHARRDALVPLALAPGMPYPVPLEHMLAPAPSTAAGPALVADLAFVRAWLQDRAPHTRNSYRREAERLLLWNAARKKGLQALEAGDLEAYEDFLADPQPAAFWCGPSGARDRMHWRPFEGPLRPSSVAAALRVVRALLRAMVKAGHLASVPLIPRQTAAAAPTAQSAPSGQPDVEAFLVWLGEARQGSRHRAALAAVQLMRSAGLPLSELAALRCANLQSSAEGIVLRRPGARQQLVALDTAARQALQAHWADRGWPSMMPPAQAALFAPTVQPATARGRNKRLAGIAGGYSATGLDQLLRSLWRRFCEQRGVPSEGFTPGQLRTRASRA</sequence>
<dbReference type="GO" id="GO:0003677">
    <property type="term" value="F:DNA binding"/>
    <property type="evidence" value="ECO:0007669"/>
    <property type="project" value="UniProtKB-UniRule"/>
</dbReference>
<gene>
    <name evidence="6" type="ORF">DN412_36700</name>
</gene>
<evidence type="ECO:0000256" key="2">
    <source>
        <dbReference type="ARBA" id="ARBA00023125"/>
    </source>
</evidence>
<feature type="domain" description="Core-binding (CB)" evidence="5">
    <location>
        <begin position="227"/>
        <end position="329"/>
    </location>
</feature>
<evidence type="ECO:0000256" key="1">
    <source>
        <dbReference type="ARBA" id="ARBA00022908"/>
    </source>
</evidence>
<dbReference type="Pfam" id="PF12482">
    <property type="entry name" value="DUF3701"/>
    <property type="match status" value="1"/>
</dbReference>
<evidence type="ECO:0000313" key="6">
    <source>
        <dbReference type="EMBL" id="RDK05499.1"/>
    </source>
</evidence>
<dbReference type="InterPro" id="IPR010998">
    <property type="entry name" value="Integrase_recombinase_N"/>
</dbReference>
<proteinExistence type="predicted"/>
<dbReference type="InterPro" id="IPR044068">
    <property type="entry name" value="CB"/>
</dbReference>